<reference evidence="4" key="1">
    <citation type="journal article" date="2020" name="Stud. Mycol.">
        <title>101 Dothideomycetes genomes: a test case for predicting lifestyles and emergence of pathogens.</title>
        <authorList>
            <person name="Haridas S."/>
            <person name="Albert R."/>
            <person name="Binder M."/>
            <person name="Bloem J."/>
            <person name="Labutti K."/>
            <person name="Salamov A."/>
            <person name="Andreopoulos B."/>
            <person name="Baker S."/>
            <person name="Barry K."/>
            <person name="Bills G."/>
            <person name="Bluhm B."/>
            <person name="Cannon C."/>
            <person name="Castanera R."/>
            <person name="Culley D."/>
            <person name="Daum C."/>
            <person name="Ezra D."/>
            <person name="Gonzalez J."/>
            <person name="Henrissat B."/>
            <person name="Kuo A."/>
            <person name="Liang C."/>
            <person name="Lipzen A."/>
            <person name="Lutzoni F."/>
            <person name="Magnuson J."/>
            <person name="Mondo S."/>
            <person name="Nolan M."/>
            <person name="Ohm R."/>
            <person name="Pangilinan J."/>
            <person name="Park H.-J."/>
            <person name="Ramirez L."/>
            <person name="Alfaro M."/>
            <person name="Sun H."/>
            <person name="Tritt A."/>
            <person name="Yoshinaga Y."/>
            <person name="Zwiers L.-H."/>
            <person name="Turgeon B."/>
            <person name="Goodwin S."/>
            <person name="Spatafora J."/>
            <person name="Crous P."/>
            <person name="Grigoriev I."/>
        </authorList>
    </citation>
    <scope>NUCLEOTIDE SEQUENCE</scope>
    <source>
        <strain evidence="4">CBS 130266</strain>
    </source>
</reference>
<evidence type="ECO:0000256" key="2">
    <source>
        <dbReference type="ARBA" id="ARBA00022857"/>
    </source>
</evidence>
<sequence>MFIKTQRNDTYPGISPNLQDLTGRTVVISGASRGIGRSIAVSFTQARASGIVIAARSDLSETKEAILAAASEAKIPAPKILSLTLDVTSQESVEASAIAFSKEFPNGLDILVNSAGNLEPVVKIHESIPKEWWKSYEINVKGVYLMCRSYIPFLLSKPQGLNTICNLTSIGAHLPIPAMSSYCSGKLAVCRITEILQAEYESQGMIAFSIHPGGVVTEMSLSLPQDFHQLLVDTPQLAADSVIWLTGKRREFLKGIYVDSNWDLLELAKRGDEVVEKGLLKCRLFEG</sequence>
<dbReference type="AlphaFoldDB" id="A0A9P4P2V2"/>
<dbReference type="SUPFAM" id="SSF51735">
    <property type="entry name" value="NAD(P)-binding Rossmann-fold domains"/>
    <property type="match status" value="1"/>
</dbReference>
<keyword evidence="2" id="KW-0521">NADP</keyword>
<evidence type="ECO:0000313" key="4">
    <source>
        <dbReference type="EMBL" id="KAF2436227.1"/>
    </source>
</evidence>
<gene>
    <name evidence="4" type="ORF">EJ08DRAFT_231845</name>
</gene>
<dbReference type="Proteomes" id="UP000800235">
    <property type="component" value="Unassembled WGS sequence"/>
</dbReference>
<dbReference type="Pfam" id="PF00106">
    <property type="entry name" value="adh_short"/>
    <property type="match status" value="1"/>
</dbReference>
<dbReference type="PROSITE" id="PS00061">
    <property type="entry name" value="ADH_SHORT"/>
    <property type="match status" value="1"/>
</dbReference>
<evidence type="ECO:0000313" key="5">
    <source>
        <dbReference type="Proteomes" id="UP000800235"/>
    </source>
</evidence>
<accession>A0A9P4P2V2</accession>
<comment type="caution">
    <text evidence="4">The sequence shown here is derived from an EMBL/GenBank/DDBJ whole genome shotgun (WGS) entry which is preliminary data.</text>
</comment>
<dbReference type="PANTHER" id="PTHR42901">
    <property type="entry name" value="ALCOHOL DEHYDROGENASE"/>
    <property type="match status" value="1"/>
</dbReference>
<protein>
    <submittedName>
        <fullName evidence="4">Short chain dehydrogenase reductase</fullName>
    </submittedName>
</protein>
<dbReference type="EMBL" id="MU007011">
    <property type="protein sequence ID" value="KAF2436227.1"/>
    <property type="molecule type" value="Genomic_DNA"/>
</dbReference>
<proteinExistence type="inferred from homology"/>
<dbReference type="InterPro" id="IPR002347">
    <property type="entry name" value="SDR_fam"/>
</dbReference>
<dbReference type="GO" id="GO:0016491">
    <property type="term" value="F:oxidoreductase activity"/>
    <property type="evidence" value="ECO:0007669"/>
    <property type="project" value="UniProtKB-KW"/>
</dbReference>
<dbReference type="PRINTS" id="PR00081">
    <property type="entry name" value="GDHRDH"/>
</dbReference>
<evidence type="ECO:0000256" key="1">
    <source>
        <dbReference type="ARBA" id="ARBA00006484"/>
    </source>
</evidence>
<dbReference type="InterPro" id="IPR036291">
    <property type="entry name" value="NAD(P)-bd_dom_sf"/>
</dbReference>
<dbReference type="PANTHER" id="PTHR42901:SF1">
    <property type="entry name" value="ALCOHOL DEHYDROGENASE"/>
    <property type="match status" value="1"/>
</dbReference>
<keyword evidence="3" id="KW-0560">Oxidoreductase</keyword>
<dbReference type="InterPro" id="IPR020904">
    <property type="entry name" value="Sc_DH/Rdtase_CS"/>
</dbReference>
<organism evidence="4 5">
    <name type="scientific">Tothia fuscella</name>
    <dbReference type="NCBI Taxonomy" id="1048955"/>
    <lineage>
        <taxon>Eukaryota</taxon>
        <taxon>Fungi</taxon>
        <taxon>Dikarya</taxon>
        <taxon>Ascomycota</taxon>
        <taxon>Pezizomycotina</taxon>
        <taxon>Dothideomycetes</taxon>
        <taxon>Pleosporomycetidae</taxon>
        <taxon>Venturiales</taxon>
        <taxon>Cylindrosympodiaceae</taxon>
        <taxon>Tothia</taxon>
    </lineage>
</organism>
<keyword evidence="5" id="KW-1185">Reference proteome</keyword>
<dbReference type="OrthoDB" id="1933717at2759"/>
<evidence type="ECO:0000256" key="3">
    <source>
        <dbReference type="ARBA" id="ARBA00023002"/>
    </source>
</evidence>
<dbReference type="CDD" id="cd05233">
    <property type="entry name" value="SDR_c"/>
    <property type="match status" value="1"/>
</dbReference>
<name>A0A9P4P2V2_9PEZI</name>
<dbReference type="Gene3D" id="3.40.50.720">
    <property type="entry name" value="NAD(P)-binding Rossmann-like Domain"/>
    <property type="match status" value="1"/>
</dbReference>
<comment type="similarity">
    <text evidence="1">Belongs to the short-chain dehydrogenases/reductases (SDR) family.</text>
</comment>